<evidence type="ECO:0000256" key="6">
    <source>
        <dbReference type="ARBA" id="ARBA00023211"/>
    </source>
</evidence>
<feature type="domain" description="Nudix hydrolase" evidence="7">
    <location>
        <begin position="46"/>
        <end position="187"/>
    </location>
</feature>
<proteinExistence type="predicted"/>
<evidence type="ECO:0000256" key="2">
    <source>
        <dbReference type="ARBA" id="ARBA00001946"/>
    </source>
</evidence>
<evidence type="ECO:0000256" key="3">
    <source>
        <dbReference type="ARBA" id="ARBA00022723"/>
    </source>
</evidence>
<dbReference type="InterPro" id="IPR045121">
    <property type="entry name" value="CoAse"/>
</dbReference>
<dbReference type="RefSeq" id="WP_128390984.1">
    <property type="nucleotide sequence ID" value="NZ_SBII01000013.1"/>
</dbReference>
<dbReference type="PANTHER" id="PTHR12992:SF11">
    <property type="entry name" value="MITOCHONDRIAL COENZYME A DIPHOSPHATASE NUDT8"/>
    <property type="match status" value="1"/>
</dbReference>
<keyword evidence="9" id="KW-1185">Reference proteome</keyword>
<accession>A0A3S3QLR1</accession>
<comment type="cofactor">
    <cofactor evidence="2">
        <name>Mg(2+)</name>
        <dbReference type="ChEBI" id="CHEBI:18420"/>
    </cofactor>
</comment>
<sequence length="212" mass="23789">MLFTEFIEYLPKILKQELPAITAHVKMAPLERLPTLDPEYYKNNNPKMSAVMMLFYPKNEMAHLILIKRNSYPGVHSSQISFPGGKAEPEDADLAATAVRETFEEIGVLPNAIEVIMPFSEIYIPPSNFLVAPFLGVTHNEPVFIPNPDEVDALIHLPLDVFLDDSIVINTALQTSYSQRVTVPAFKVDEHIVWGATAMILSELKETIKRAL</sequence>
<keyword evidence="6" id="KW-0464">Manganese</keyword>
<protein>
    <submittedName>
        <fullName evidence="8">CoA pyrophosphatase</fullName>
    </submittedName>
</protein>
<dbReference type="PANTHER" id="PTHR12992">
    <property type="entry name" value="NUDIX HYDROLASE"/>
    <property type="match status" value="1"/>
</dbReference>
<dbReference type="Pfam" id="PF00293">
    <property type="entry name" value="NUDIX"/>
    <property type="match status" value="1"/>
</dbReference>
<evidence type="ECO:0000256" key="5">
    <source>
        <dbReference type="ARBA" id="ARBA00022842"/>
    </source>
</evidence>
<comment type="caution">
    <text evidence="8">The sequence shown here is derived from an EMBL/GenBank/DDBJ whole genome shotgun (WGS) entry which is preliminary data.</text>
</comment>
<organism evidence="8 9">
    <name type="scientific">Flavobacterium cerinum</name>
    <dbReference type="NCBI Taxonomy" id="2502784"/>
    <lineage>
        <taxon>Bacteria</taxon>
        <taxon>Pseudomonadati</taxon>
        <taxon>Bacteroidota</taxon>
        <taxon>Flavobacteriia</taxon>
        <taxon>Flavobacteriales</taxon>
        <taxon>Flavobacteriaceae</taxon>
        <taxon>Flavobacterium</taxon>
    </lineage>
</organism>
<dbReference type="GO" id="GO:0010945">
    <property type="term" value="F:coenzyme A diphosphatase activity"/>
    <property type="evidence" value="ECO:0007669"/>
    <property type="project" value="InterPro"/>
</dbReference>
<dbReference type="SUPFAM" id="SSF55811">
    <property type="entry name" value="Nudix"/>
    <property type="match status" value="1"/>
</dbReference>
<keyword evidence="5" id="KW-0460">Magnesium</keyword>
<dbReference type="InterPro" id="IPR015797">
    <property type="entry name" value="NUDIX_hydrolase-like_dom_sf"/>
</dbReference>
<dbReference type="PROSITE" id="PS51462">
    <property type="entry name" value="NUDIX"/>
    <property type="match status" value="1"/>
</dbReference>
<keyword evidence="4" id="KW-0378">Hydrolase</keyword>
<name>A0A3S3QLR1_9FLAO</name>
<evidence type="ECO:0000256" key="4">
    <source>
        <dbReference type="ARBA" id="ARBA00022801"/>
    </source>
</evidence>
<gene>
    <name evidence="8" type="ORF">EPI11_15945</name>
</gene>
<dbReference type="OrthoDB" id="9802805at2"/>
<dbReference type="InterPro" id="IPR000086">
    <property type="entry name" value="NUDIX_hydrolase_dom"/>
</dbReference>
<evidence type="ECO:0000313" key="8">
    <source>
        <dbReference type="EMBL" id="RWW92119.1"/>
    </source>
</evidence>
<dbReference type="GO" id="GO:0046872">
    <property type="term" value="F:metal ion binding"/>
    <property type="evidence" value="ECO:0007669"/>
    <property type="project" value="UniProtKB-KW"/>
</dbReference>
<reference evidence="8 9" key="1">
    <citation type="submission" date="2019-01" db="EMBL/GenBank/DDBJ databases">
        <title>Flavobacterium sp. nov.,isolated from freshwater.</title>
        <authorList>
            <person name="Zhang R."/>
            <person name="Du Z.-J."/>
        </authorList>
    </citation>
    <scope>NUCLEOTIDE SEQUENCE [LARGE SCALE GENOMIC DNA]</scope>
    <source>
        <strain evidence="8 9">1E403</strain>
    </source>
</reference>
<evidence type="ECO:0000313" key="9">
    <source>
        <dbReference type="Proteomes" id="UP000287527"/>
    </source>
</evidence>
<comment type="cofactor">
    <cofactor evidence="1">
        <name>Mn(2+)</name>
        <dbReference type="ChEBI" id="CHEBI:29035"/>
    </cofactor>
</comment>
<dbReference type="CDD" id="cd03426">
    <property type="entry name" value="NUDIX_CoAse_Nudt7"/>
    <property type="match status" value="1"/>
</dbReference>
<dbReference type="AlphaFoldDB" id="A0A3S3QLR1"/>
<evidence type="ECO:0000259" key="7">
    <source>
        <dbReference type="PROSITE" id="PS51462"/>
    </source>
</evidence>
<dbReference type="Gene3D" id="3.90.79.10">
    <property type="entry name" value="Nucleoside Triphosphate Pyrophosphohydrolase"/>
    <property type="match status" value="1"/>
</dbReference>
<keyword evidence="3" id="KW-0479">Metal-binding</keyword>
<dbReference type="EMBL" id="SBII01000013">
    <property type="protein sequence ID" value="RWW92119.1"/>
    <property type="molecule type" value="Genomic_DNA"/>
</dbReference>
<dbReference type="Proteomes" id="UP000287527">
    <property type="component" value="Unassembled WGS sequence"/>
</dbReference>
<evidence type="ECO:0000256" key="1">
    <source>
        <dbReference type="ARBA" id="ARBA00001936"/>
    </source>
</evidence>